<reference evidence="9" key="1">
    <citation type="submission" date="2020-11" db="EMBL/GenBank/DDBJ databases">
        <authorList>
            <person name="Tran Van P."/>
        </authorList>
    </citation>
    <scope>NUCLEOTIDE SEQUENCE</scope>
</reference>
<dbReference type="Gene3D" id="3.30.70.1730">
    <property type="match status" value="1"/>
</dbReference>
<feature type="region of interest" description="Disordered" evidence="7">
    <location>
        <begin position="347"/>
        <end position="376"/>
    </location>
</feature>
<evidence type="ECO:0000256" key="5">
    <source>
        <dbReference type="ARBA" id="ARBA00035202"/>
    </source>
</evidence>
<dbReference type="PANTHER" id="PTHR45699:SF3">
    <property type="entry name" value="LARGE RIBOSOMAL SUBUNIT PROTEIN UL10"/>
    <property type="match status" value="1"/>
</dbReference>
<dbReference type="Pfam" id="PF17777">
    <property type="entry name" value="RL10P_insert"/>
    <property type="match status" value="1"/>
</dbReference>
<keyword evidence="4" id="KW-0687">Ribonucleoprotein</keyword>
<dbReference type="GO" id="GO:0003735">
    <property type="term" value="F:structural constituent of ribosome"/>
    <property type="evidence" value="ECO:0007669"/>
    <property type="project" value="TreeGrafter"/>
</dbReference>
<dbReference type="PANTHER" id="PTHR45699">
    <property type="entry name" value="60S ACIDIC RIBOSOMAL PROTEIN P0"/>
    <property type="match status" value="1"/>
</dbReference>
<dbReference type="InterPro" id="IPR050323">
    <property type="entry name" value="Ribosomal_protein_uL10"/>
</dbReference>
<sequence length="376" mass="41012">MHQLLDDFPKCFIVGADNVGSKQMQQIRMSLRGVAVVLMGKNTMMRKAIRGHLEHGKETPIKNMALGAIDNIRHCYRLLPHIRGNVGFVFTRGDLVEVRDKLVENKVRAPARAGAIAPCPVVIPAQNTGLGPEKTSFFQALSIPTKISKGTIEIINDVHILKEGDKVGASDATLLNMLNISPFNYGLIVQMVYDSGTIFEPAILDIKPEDLRCKFLEGVARLAAICLSISYPTIASVPHSIINGFKNLLSLAAATDIDFKEARTVKEFLKRYRRSGRRTTSALAFLTIKGIANSSKHCLSVMIQPMSEVSATTLQSPQRLNPLEWVDTAVDPSKFVAAVVAAPVAATPAAATPAKKEEKKEDTESEDDDMGFGLFD</sequence>
<evidence type="ECO:0000256" key="2">
    <source>
        <dbReference type="ARBA" id="ARBA00008889"/>
    </source>
</evidence>
<feature type="domain" description="Large ribosomal subunit protein uL10-like insertion" evidence="8">
    <location>
        <begin position="111"/>
        <end position="180"/>
    </location>
</feature>
<protein>
    <recommendedName>
        <fullName evidence="5">Large ribosomal subunit protein uL10</fullName>
    </recommendedName>
    <alternativeName>
        <fullName evidence="6">60S acidic ribosomal protein P0</fullName>
    </alternativeName>
</protein>
<evidence type="ECO:0000313" key="9">
    <source>
        <dbReference type="EMBL" id="CAD7205648.1"/>
    </source>
</evidence>
<dbReference type="GO" id="GO:0000027">
    <property type="term" value="P:ribosomal large subunit assembly"/>
    <property type="evidence" value="ECO:0007669"/>
    <property type="project" value="TreeGrafter"/>
</dbReference>
<gene>
    <name evidence="9" type="ORF">TDIB3V08_LOCUS11798</name>
</gene>
<evidence type="ECO:0000259" key="8">
    <source>
        <dbReference type="Pfam" id="PF17777"/>
    </source>
</evidence>
<comment type="similarity">
    <text evidence="2">Belongs to the universal ribosomal protein uL10 family.</text>
</comment>
<dbReference type="Pfam" id="PF00428">
    <property type="entry name" value="Ribosomal_60s"/>
    <property type="match status" value="1"/>
</dbReference>
<comment type="function">
    <text evidence="1">Ribosomal protein P0 is the functional equivalent of E.coli protein L10.</text>
</comment>
<accession>A0A7R8ZHG7</accession>
<name>A0A7R8ZHG7_TIMDO</name>
<evidence type="ECO:0000256" key="1">
    <source>
        <dbReference type="ARBA" id="ARBA00002200"/>
    </source>
</evidence>
<organism evidence="9">
    <name type="scientific">Timema douglasi</name>
    <name type="common">Walking stick</name>
    <dbReference type="NCBI Taxonomy" id="61478"/>
    <lineage>
        <taxon>Eukaryota</taxon>
        <taxon>Metazoa</taxon>
        <taxon>Ecdysozoa</taxon>
        <taxon>Arthropoda</taxon>
        <taxon>Hexapoda</taxon>
        <taxon>Insecta</taxon>
        <taxon>Pterygota</taxon>
        <taxon>Neoptera</taxon>
        <taxon>Polyneoptera</taxon>
        <taxon>Phasmatodea</taxon>
        <taxon>Timematodea</taxon>
        <taxon>Timematoidea</taxon>
        <taxon>Timematidae</taxon>
        <taxon>Timema</taxon>
    </lineage>
</organism>
<dbReference type="InterPro" id="IPR043141">
    <property type="entry name" value="Ribosomal_uL10-like_sf"/>
</dbReference>
<dbReference type="FunFam" id="3.90.105.20:FF:000001">
    <property type="entry name" value="60S acidic ribosomal protein P0"/>
    <property type="match status" value="1"/>
</dbReference>
<dbReference type="InterPro" id="IPR001790">
    <property type="entry name" value="Ribosomal_uL10"/>
</dbReference>
<dbReference type="GO" id="GO:0022625">
    <property type="term" value="C:cytosolic large ribosomal subunit"/>
    <property type="evidence" value="ECO:0007669"/>
    <property type="project" value="TreeGrafter"/>
</dbReference>
<evidence type="ECO:0000256" key="4">
    <source>
        <dbReference type="ARBA" id="ARBA00023274"/>
    </source>
</evidence>
<dbReference type="Pfam" id="PF00466">
    <property type="entry name" value="Ribosomal_L10"/>
    <property type="match status" value="1"/>
</dbReference>
<dbReference type="InterPro" id="IPR040637">
    <property type="entry name" value="Ribosomal_uL10-like_insert"/>
</dbReference>
<dbReference type="EMBL" id="OA576140">
    <property type="protein sequence ID" value="CAD7205648.1"/>
    <property type="molecule type" value="Genomic_DNA"/>
</dbReference>
<evidence type="ECO:0000256" key="3">
    <source>
        <dbReference type="ARBA" id="ARBA00022980"/>
    </source>
</evidence>
<evidence type="ECO:0000256" key="6">
    <source>
        <dbReference type="ARBA" id="ARBA00035444"/>
    </source>
</evidence>
<dbReference type="SUPFAM" id="SSF160369">
    <property type="entry name" value="Ribosomal protein L10-like"/>
    <property type="match status" value="1"/>
</dbReference>
<dbReference type="Gene3D" id="3.90.105.20">
    <property type="match status" value="1"/>
</dbReference>
<keyword evidence="3" id="KW-0689">Ribosomal protein</keyword>
<evidence type="ECO:0000256" key="7">
    <source>
        <dbReference type="SAM" id="MobiDB-lite"/>
    </source>
</evidence>
<dbReference type="InterPro" id="IPR043164">
    <property type="entry name" value="Ribosomal_uL10-like_insert_sf"/>
</dbReference>
<dbReference type="CDD" id="cd05795">
    <property type="entry name" value="Ribosomal_P0_L10e"/>
    <property type="match status" value="1"/>
</dbReference>
<proteinExistence type="inferred from homology"/>
<dbReference type="GO" id="GO:0070180">
    <property type="term" value="F:large ribosomal subunit rRNA binding"/>
    <property type="evidence" value="ECO:0007669"/>
    <property type="project" value="TreeGrafter"/>
</dbReference>
<dbReference type="AlphaFoldDB" id="A0A7R8ZHG7"/>
<dbReference type="GO" id="GO:0002181">
    <property type="term" value="P:cytoplasmic translation"/>
    <property type="evidence" value="ECO:0007669"/>
    <property type="project" value="TreeGrafter"/>
</dbReference>